<organism evidence="1 5">
    <name type="scientific">Adineta steineri</name>
    <dbReference type="NCBI Taxonomy" id="433720"/>
    <lineage>
        <taxon>Eukaryota</taxon>
        <taxon>Metazoa</taxon>
        <taxon>Spiralia</taxon>
        <taxon>Gnathifera</taxon>
        <taxon>Rotifera</taxon>
        <taxon>Eurotatoria</taxon>
        <taxon>Bdelloidea</taxon>
        <taxon>Adinetida</taxon>
        <taxon>Adinetidae</taxon>
        <taxon>Adineta</taxon>
    </lineage>
</organism>
<dbReference type="Gene3D" id="1.20.920.60">
    <property type="match status" value="1"/>
</dbReference>
<gene>
    <name evidence="2" type="ORF">IZO911_LOCUS42396</name>
    <name evidence="1" type="ORF">JYZ213_LOCUS35612</name>
    <name evidence="3" type="ORF">KXQ929_LOCUS22333</name>
    <name evidence="4" type="ORF">OXD698_LOCUS29657</name>
</gene>
<dbReference type="AlphaFoldDB" id="A0A815I1U6"/>
<dbReference type="EMBL" id="CAJNOG010000804">
    <property type="protein sequence ID" value="CAF1361605.1"/>
    <property type="molecule type" value="Genomic_DNA"/>
</dbReference>
<dbReference type="Proteomes" id="UP000663860">
    <property type="component" value="Unassembled WGS sequence"/>
</dbReference>
<evidence type="ECO:0000313" key="2">
    <source>
        <dbReference type="EMBL" id="CAF1451549.1"/>
    </source>
</evidence>
<dbReference type="Proteomes" id="UP000663868">
    <property type="component" value="Unassembled WGS sequence"/>
</dbReference>
<reference evidence="1" key="1">
    <citation type="submission" date="2021-02" db="EMBL/GenBank/DDBJ databases">
        <authorList>
            <person name="Nowell W R."/>
        </authorList>
    </citation>
    <scope>NUCLEOTIDE SEQUENCE</scope>
</reference>
<name>A0A815I1U6_9BILA</name>
<evidence type="ECO:0000313" key="5">
    <source>
        <dbReference type="Proteomes" id="UP000663845"/>
    </source>
</evidence>
<sequence length="143" mass="16604">MVTADQQICAHNSQTRRTVQLKRLLPQYELTQEKNLYKCLAIATDARKLNEQFDMKSLQELRLVTKAQKPAEDTLAAIIMISDITWQKSAKRQLANLDRFIEETQLFDKINLTEEYIHLISIIIDNVQLETTSLNQTSYYNAV</sequence>
<evidence type="ECO:0000313" key="4">
    <source>
        <dbReference type="EMBL" id="CAF4003369.1"/>
    </source>
</evidence>
<dbReference type="Proteomes" id="UP000663845">
    <property type="component" value="Unassembled WGS sequence"/>
</dbReference>
<evidence type="ECO:0000313" key="3">
    <source>
        <dbReference type="EMBL" id="CAF3891932.1"/>
    </source>
</evidence>
<dbReference type="EMBL" id="CAJNOE010001804">
    <property type="protein sequence ID" value="CAF1451549.1"/>
    <property type="molecule type" value="Genomic_DNA"/>
</dbReference>
<accession>A0A815I1U6</accession>
<dbReference type="Proteomes" id="UP000663844">
    <property type="component" value="Unassembled WGS sequence"/>
</dbReference>
<comment type="caution">
    <text evidence="1">The sequence shown here is derived from an EMBL/GenBank/DDBJ whole genome shotgun (WGS) entry which is preliminary data.</text>
</comment>
<protein>
    <submittedName>
        <fullName evidence="1">Uncharacterized protein</fullName>
    </submittedName>
</protein>
<evidence type="ECO:0000313" key="1">
    <source>
        <dbReference type="EMBL" id="CAF1361605.1"/>
    </source>
</evidence>
<dbReference type="EMBL" id="CAJOBB010001697">
    <property type="protein sequence ID" value="CAF3891932.1"/>
    <property type="molecule type" value="Genomic_DNA"/>
</dbReference>
<dbReference type="EMBL" id="CAJOAZ010003371">
    <property type="protein sequence ID" value="CAF4003369.1"/>
    <property type="molecule type" value="Genomic_DNA"/>
</dbReference>
<proteinExistence type="predicted"/>